<name>A0ABN0W0E1_9ACTN</name>
<reference evidence="2 3" key="1">
    <citation type="journal article" date="2019" name="Int. J. Syst. Evol. Microbiol.">
        <title>The Global Catalogue of Microorganisms (GCM) 10K type strain sequencing project: providing services to taxonomists for standard genome sequencing and annotation.</title>
        <authorList>
            <consortium name="The Broad Institute Genomics Platform"/>
            <consortium name="The Broad Institute Genome Sequencing Center for Infectious Disease"/>
            <person name="Wu L."/>
            <person name="Ma J."/>
        </authorList>
    </citation>
    <scope>NUCLEOTIDE SEQUENCE [LARGE SCALE GENOMIC DNA]</scope>
    <source>
        <strain evidence="2 3">JCM 4505</strain>
    </source>
</reference>
<accession>A0ABN0W0E1</accession>
<dbReference type="Gene3D" id="2.60.270.50">
    <property type="match status" value="2"/>
</dbReference>
<sequence>MPMSITARARWSASAALLAALAGGATALAPAAQAAPSPGGASVQSAERSTSVIFANGTGRQLLRTGSGLDHGCWSRDSLPPDAIAKTVSASWASESCGFATGTQGHVTYNIAGTAKDVTVRWNNPYAGSNSYSCDAPEGYECGRSGGGGNNATVNFTLTAKPTARTASLSQAGALAVTPVRSVRVTVVNNSGALLARTGAGLDHGIWSGDNLPPSVMNNGARSRWQSESDGFATGTEGYAEYQMSGGGKVVFRWDNPFSGGNSYDCQVPAGHSCAKAGGGGKNADVVFTVN</sequence>
<evidence type="ECO:0000313" key="2">
    <source>
        <dbReference type="EMBL" id="GAA0321585.1"/>
    </source>
</evidence>
<dbReference type="InterPro" id="IPR006311">
    <property type="entry name" value="TAT_signal"/>
</dbReference>
<feature type="signal peptide" evidence="1">
    <location>
        <begin position="1"/>
        <end position="34"/>
    </location>
</feature>
<dbReference type="Proteomes" id="UP001501867">
    <property type="component" value="Unassembled WGS sequence"/>
</dbReference>
<dbReference type="PROSITE" id="PS51318">
    <property type="entry name" value="TAT"/>
    <property type="match status" value="1"/>
</dbReference>
<evidence type="ECO:0000256" key="1">
    <source>
        <dbReference type="SAM" id="SignalP"/>
    </source>
</evidence>
<feature type="chain" id="PRO_5045468872" description="Crystal protein ET79" evidence="1">
    <location>
        <begin position="35"/>
        <end position="291"/>
    </location>
</feature>
<proteinExistence type="predicted"/>
<protein>
    <recommendedName>
        <fullName evidence="4">Crystal protein ET79</fullName>
    </recommendedName>
</protein>
<dbReference type="EMBL" id="BAAABV010000030">
    <property type="protein sequence ID" value="GAA0321585.1"/>
    <property type="molecule type" value="Genomic_DNA"/>
</dbReference>
<evidence type="ECO:0000313" key="3">
    <source>
        <dbReference type="Proteomes" id="UP001501867"/>
    </source>
</evidence>
<comment type="caution">
    <text evidence="2">The sequence shown here is derived from an EMBL/GenBank/DDBJ whole genome shotgun (WGS) entry which is preliminary data.</text>
</comment>
<dbReference type="RefSeq" id="WP_344168848.1">
    <property type="nucleotide sequence ID" value="NZ_BAAABV010000030.1"/>
</dbReference>
<organism evidence="2 3">
    <name type="scientific">Streptomyces polychromogenes</name>
    <dbReference type="NCBI Taxonomy" id="67342"/>
    <lineage>
        <taxon>Bacteria</taxon>
        <taxon>Bacillati</taxon>
        <taxon>Actinomycetota</taxon>
        <taxon>Actinomycetes</taxon>
        <taxon>Kitasatosporales</taxon>
        <taxon>Streptomycetaceae</taxon>
        <taxon>Streptomyces</taxon>
    </lineage>
</organism>
<gene>
    <name evidence="2" type="ORF">GCM10010302_70940</name>
</gene>
<keyword evidence="1" id="KW-0732">Signal</keyword>
<keyword evidence="3" id="KW-1185">Reference proteome</keyword>
<evidence type="ECO:0008006" key="4">
    <source>
        <dbReference type="Google" id="ProtNLM"/>
    </source>
</evidence>